<keyword evidence="1" id="KW-1133">Transmembrane helix</keyword>
<evidence type="ECO:0000313" key="3">
    <source>
        <dbReference type="Proteomes" id="UP001211065"/>
    </source>
</evidence>
<feature type="non-terminal residue" evidence="2">
    <location>
        <position position="253"/>
    </location>
</feature>
<evidence type="ECO:0008006" key="4">
    <source>
        <dbReference type="Google" id="ProtNLM"/>
    </source>
</evidence>
<proteinExistence type="predicted"/>
<comment type="caution">
    <text evidence="2">The sequence shown here is derived from an EMBL/GenBank/DDBJ whole genome shotgun (WGS) entry which is preliminary data.</text>
</comment>
<gene>
    <name evidence="2" type="ORF">HK099_008352</name>
</gene>
<feature type="transmembrane region" description="Helical" evidence="1">
    <location>
        <begin position="6"/>
        <end position="28"/>
    </location>
</feature>
<dbReference type="PANTHER" id="PTHR32251">
    <property type="entry name" value="3-OXO-5-ALPHA-STEROID 4-DEHYDROGENASE"/>
    <property type="match status" value="1"/>
</dbReference>
<dbReference type="GO" id="GO:0016020">
    <property type="term" value="C:membrane"/>
    <property type="evidence" value="ECO:0007669"/>
    <property type="project" value="TreeGrafter"/>
</dbReference>
<dbReference type="AlphaFoldDB" id="A0AAD5TVW9"/>
<keyword evidence="1" id="KW-0472">Membrane</keyword>
<sequence>MNEISIVGRSLLITLIIDFGIQTLFYVGSAISKSELVYDLSGMLTYIACILTALLLRAQAVGNDVSRLHLRQIIAAILVLIWTIRLGLMLFLRILRTGEDKRFETLKQNRIKFFIPWFLQAVWIYLTPFPVYIILGNPSNLQNALNYSDFVGLVILVFGFFVEVLADYQKNKFKKEYPKDFIKTGIWKYSRYANYNGEITFWLGMFIFCANGFIEDWQWVSLISPFFVAFLIINVSGIRLLEKSQMERYGERE</sequence>
<dbReference type="Proteomes" id="UP001211065">
    <property type="component" value="Unassembled WGS sequence"/>
</dbReference>
<evidence type="ECO:0000256" key="1">
    <source>
        <dbReference type="SAM" id="Phobius"/>
    </source>
</evidence>
<name>A0AAD5TVW9_9FUNG</name>
<protein>
    <recommendedName>
        <fullName evidence="4">Steroid 5-alpha reductase C-terminal domain-containing protein</fullName>
    </recommendedName>
</protein>
<dbReference type="PANTHER" id="PTHR32251:SF17">
    <property type="entry name" value="STEROID 5-ALPHA REDUCTASE C-TERMINAL DOMAIN-CONTAINING PROTEIN"/>
    <property type="match status" value="1"/>
</dbReference>
<dbReference type="InterPro" id="IPR010721">
    <property type="entry name" value="UstE-like"/>
</dbReference>
<dbReference type="Pfam" id="PF06966">
    <property type="entry name" value="DUF1295"/>
    <property type="match status" value="1"/>
</dbReference>
<feature type="transmembrane region" description="Helical" evidence="1">
    <location>
        <begin position="40"/>
        <end position="60"/>
    </location>
</feature>
<keyword evidence="1" id="KW-0812">Transmembrane</keyword>
<feature type="transmembrane region" description="Helical" evidence="1">
    <location>
        <begin position="220"/>
        <end position="241"/>
    </location>
</feature>
<keyword evidence="3" id="KW-1185">Reference proteome</keyword>
<reference evidence="2" key="1">
    <citation type="submission" date="2020-05" db="EMBL/GenBank/DDBJ databases">
        <title>Phylogenomic resolution of chytrid fungi.</title>
        <authorList>
            <person name="Stajich J.E."/>
            <person name="Amses K."/>
            <person name="Simmons R."/>
            <person name="Seto K."/>
            <person name="Myers J."/>
            <person name="Bonds A."/>
            <person name="Quandt C.A."/>
            <person name="Barry K."/>
            <person name="Liu P."/>
            <person name="Grigoriev I."/>
            <person name="Longcore J.E."/>
            <person name="James T.Y."/>
        </authorList>
    </citation>
    <scope>NUCLEOTIDE SEQUENCE</scope>
    <source>
        <strain evidence="2">JEL0476</strain>
    </source>
</reference>
<feature type="transmembrane region" description="Helical" evidence="1">
    <location>
        <begin position="113"/>
        <end position="135"/>
    </location>
</feature>
<organism evidence="2 3">
    <name type="scientific">Clydaea vesicula</name>
    <dbReference type="NCBI Taxonomy" id="447962"/>
    <lineage>
        <taxon>Eukaryota</taxon>
        <taxon>Fungi</taxon>
        <taxon>Fungi incertae sedis</taxon>
        <taxon>Chytridiomycota</taxon>
        <taxon>Chytridiomycota incertae sedis</taxon>
        <taxon>Chytridiomycetes</taxon>
        <taxon>Lobulomycetales</taxon>
        <taxon>Lobulomycetaceae</taxon>
        <taxon>Clydaea</taxon>
    </lineage>
</organism>
<evidence type="ECO:0000313" key="2">
    <source>
        <dbReference type="EMBL" id="KAJ3210187.1"/>
    </source>
</evidence>
<dbReference type="EMBL" id="JADGJW010000903">
    <property type="protein sequence ID" value="KAJ3210187.1"/>
    <property type="molecule type" value="Genomic_DNA"/>
</dbReference>
<feature type="transmembrane region" description="Helical" evidence="1">
    <location>
        <begin position="195"/>
        <end position="214"/>
    </location>
</feature>
<feature type="transmembrane region" description="Helical" evidence="1">
    <location>
        <begin position="72"/>
        <end position="92"/>
    </location>
</feature>
<dbReference type="Gene3D" id="1.20.120.1630">
    <property type="match status" value="1"/>
</dbReference>
<feature type="transmembrane region" description="Helical" evidence="1">
    <location>
        <begin position="147"/>
        <end position="166"/>
    </location>
</feature>
<accession>A0AAD5TVW9</accession>